<organism evidence="2 3">
    <name type="scientific">Hondaea fermentalgiana</name>
    <dbReference type="NCBI Taxonomy" id="2315210"/>
    <lineage>
        <taxon>Eukaryota</taxon>
        <taxon>Sar</taxon>
        <taxon>Stramenopiles</taxon>
        <taxon>Bigyra</taxon>
        <taxon>Labyrinthulomycetes</taxon>
        <taxon>Thraustochytrida</taxon>
        <taxon>Thraustochytriidae</taxon>
        <taxon>Hondaea</taxon>
    </lineage>
</organism>
<dbReference type="Gene3D" id="1.10.150.240">
    <property type="entry name" value="Putative phosphatase, domain 2"/>
    <property type="match status" value="1"/>
</dbReference>
<dbReference type="Gene3D" id="3.40.50.1820">
    <property type="entry name" value="alpha/beta hydrolase"/>
    <property type="match status" value="1"/>
</dbReference>
<evidence type="ECO:0000313" key="2">
    <source>
        <dbReference type="EMBL" id="GBG33038.1"/>
    </source>
</evidence>
<dbReference type="InterPro" id="IPR029058">
    <property type="entry name" value="AB_hydrolase_fold"/>
</dbReference>
<dbReference type="Pfam" id="PF12697">
    <property type="entry name" value="Abhydrolase_6"/>
    <property type="match status" value="1"/>
</dbReference>
<keyword evidence="2" id="KW-0378">Hydrolase</keyword>
<dbReference type="SUPFAM" id="SSF53474">
    <property type="entry name" value="alpha/beta-Hydrolases"/>
    <property type="match status" value="1"/>
</dbReference>
<name>A0A2R5GTF9_9STRA</name>
<feature type="domain" description="AB hydrolase-1" evidence="1">
    <location>
        <begin position="275"/>
        <end position="532"/>
    </location>
</feature>
<dbReference type="Proteomes" id="UP000241890">
    <property type="component" value="Unassembled WGS sequence"/>
</dbReference>
<evidence type="ECO:0000259" key="1">
    <source>
        <dbReference type="Pfam" id="PF12697"/>
    </source>
</evidence>
<dbReference type="EMBL" id="BEYU01000140">
    <property type="protein sequence ID" value="GBG33038.1"/>
    <property type="molecule type" value="Genomic_DNA"/>
</dbReference>
<evidence type="ECO:0000313" key="3">
    <source>
        <dbReference type="Proteomes" id="UP000241890"/>
    </source>
</evidence>
<dbReference type="SUPFAM" id="SSF56784">
    <property type="entry name" value="HAD-like"/>
    <property type="match status" value="1"/>
</dbReference>
<dbReference type="InterPro" id="IPR006439">
    <property type="entry name" value="HAD-SF_hydro_IA"/>
</dbReference>
<dbReference type="OrthoDB" id="1694274at2759"/>
<dbReference type="Pfam" id="PF00702">
    <property type="entry name" value="Hydrolase"/>
    <property type="match status" value="1"/>
</dbReference>
<dbReference type="PANTHER" id="PTHR47829:SF1">
    <property type="entry name" value="HAD FAMILY PHOSPHATASE"/>
    <property type="match status" value="1"/>
</dbReference>
<dbReference type="InterPro" id="IPR023198">
    <property type="entry name" value="PGP-like_dom2"/>
</dbReference>
<dbReference type="CDD" id="cd02603">
    <property type="entry name" value="HAD_sEH-N_like"/>
    <property type="match status" value="1"/>
</dbReference>
<dbReference type="InterPro" id="IPR000073">
    <property type="entry name" value="AB_hydrolase_1"/>
</dbReference>
<comment type="caution">
    <text evidence="2">The sequence shown here is derived from an EMBL/GenBank/DDBJ whole genome shotgun (WGS) entry which is preliminary data.</text>
</comment>
<dbReference type="Gene3D" id="3.40.50.1000">
    <property type="entry name" value="HAD superfamily/HAD-like"/>
    <property type="match status" value="1"/>
</dbReference>
<dbReference type="AlphaFoldDB" id="A0A2R5GTF9"/>
<dbReference type="PANTHER" id="PTHR47829">
    <property type="entry name" value="HYDROLASE, PUTATIVE (AFU_ORTHOLOGUE AFUA_1G12880)-RELATED"/>
    <property type="match status" value="1"/>
</dbReference>
<gene>
    <name evidence="2" type="ORF">FCC1311_092622</name>
</gene>
<sequence length="553" mass="61011">MATLNGKRAVVFDLGGVVLGSPLQGIAEHEKEFGIADGFVNISIVQRGRQGAFERLERGELPLDDFYRVFREELGSPEAMEQFKAYLTKKGKPVPPNLPASYDIDTEKMFGTMMSCAAQVNRDMCHALFVLRGLGLKVCALTNNWKMGGDDDSSSTKILRAFFDHILESSELGLRKPDERIYRHTEKVLGVSSEEICFLDDIGTNVKAARKIGWTTVKVELGNKLKAIRELAVALGLPEDTLLIHNDRPTKLQLPVSAAGNLVCDLYGSATDPIVIFLHGGGQTRHTWERSAAAFVAEGFCALLVDMKGHGESDWDERPGVDDNERYAVRSYAEDLDRLVAFFTLNEHPRGFAIVGASLGGIATLSTDRARHEAAAIVLVDIVPRMQPEGVHRVLSWMKETGEAGFDTLDEAADAIAAYNPTRTPRPREDVLAGLQKNLRRTPTGRWKWHWDPKFVGSQKPANADLEAYHSRIQAHAKDTQTPCLLVRGRETDLVSESAAEEFVQIMPNARFVNVEKAAHMVVGDRNDVFASEALSFLRAHLAPELASPTAKL</sequence>
<dbReference type="NCBIfam" id="TIGR01509">
    <property type="entry name" value="HAD-SF-IA-v3"/>
    <property type="match status" value="1"/>
</dbReference>
<dbReference type="SFLD" id="SFLDG01129">
    <property type="entry name" value="C1.5:_HAD__Beta-PGM__Phosphata"/>
    <property type="match status" value="1"/>
</dbReference>
<dbReference type="InterPro" id="IPR052898">
    <property type="entry name" value="ACAD10-like"/>
</dbReference>
<dbReference type="InterPro" id="IPR023214">
    <property type="entry name" value="HAD_sf"/>
</dbReference>
<reference evidence="2 3" key="1">
    <citation type="submission" date="2017-12" db="EMBL/GenBank/DDBJ databases">
        <title>Sequencing, de novo assembly and annotation of complete genome of a new Thraustochytrid species, strain FCC1311.</title>
        <authorList>
            <person name="Sedici K."/>
            <person name="Godart F."/>
            <person name="Aiese Cigliano R."/>
            <person name="Sanseverino W."/>
            <person name="Barakat M."/>
            <person name="Ortet P."/>
            <person name="Marechal E."/>
            <person name="Cagnac O."/>
            <person name="Amato A."/>
        </authorList>
    </citation>
    <scope>NUCLEOTIDE SEQUENCE [LARGE SCALE GENOMIC DNA]</scope>
</reference>
<keyword evidence="3" id="KW-1185">Reference proteome</keyword>
<dbReference type="SFLD" id="SFLDS00003">
    <property type="entry name" value="Haloacid_Dehalogenase"/>
    <property type="match status" value="1"/>
</dbReference>
<accession>A0A2R5GTF9</accession>
<dbReference type="InParanoid" id="A0A2R5GTF9"/>
<dbReference type="PRINTS" id="PR00413">
    <property type="entry name" value="HADHALOGNASE"/>
</dbReference>
<dbReference type="InterPro" id="IPR036412">
    <property type="entry name" value="HAD-like_sf"/>
</dbReference>
<protein>
    <submittedName>
        <fullName evidence="2">Bifunctional epoxide hydrolase 2</fullName>
    </submittedName>
</protein>
<proteinExistence type="predicted"/>
<dbReference type="GO" id="GO:0016787">
    <property type="term" value="F:hydrolase activity"/>
    <property type="evidence" value="ECO:0007669"/>
    <property type="project" value="UniProtKB-KW"/>
</dbReference>